<dbReference type="InterPro" id="IPR047854">
    <property type="entry name" value="RFC_lid"/>
</dbReference>
<feature type="compositionally biased region" description="Basic residues" evidence="11">
    <location>
        <begin position="1014"/>
        <end position="1026"/>
    </location>
</feature>
<accession>A0A316UCT8</accession>
<evidence type="ECO:0000256" key="4">
    <source>
        <dbReference type="ARBA" id="ARBA00022553"/>
    </source>
</evidence>
<feature type="compositionally biased region" description="Acidic residues" evidence="11">
    <location>
        <begin position="171"/>
        <end position="180"/>
    </location>
</feature>
<dbReference type="Pfam" id="PF08519">
    <property type="entry name" value="RFC1"/>
    <property type="match status" value="1"/>
</dbReference>
<dbReference type="STRING" id="1684307.A0A316UCT8"/>
<feature type="compositionally biased region" description="Acidic residues" evidence="11">
    <location>
        <begin position="988"/>
        <end position="1003"/>
    </location>
</feature>
<gene>
    <name evidence="13" type="ORF">BCV69DRAFT_281240</name>
</gene>
<keyword evidence="14" id="KW-1185">Reference proteome</keyword>
<feature type="compositionally biased region" description="Pro residues" evidence="11">
    <location>
        <begin position="1"/>
        <end position="14"/>
    </location>
</feature>
<dbReference type="CDD" id="cd18140">
    <property type="entry name" value="HLD_clamp_RFC"/>
    <property type="match status" value="1"/>
</dbReference>
<keyword evidence="8" id="KW-0238">DNA-binding</keyword>
<organism evidence="13 14">
    <name type="scientific">Pseudomicrostroma glucosiphilum</name>
    <dbReference type="NCBI Taxonomy" id="1684307"/>
    <lineage>
        <taxon>Eukaryota</taxon>
        <taxon>Fungi</taxon>
        <taxon>Dikarya</taxon>
        <taxon>Basidiomycota</taxon>
        <taxon>Ustilaginomycotina</taxon>
        <taxon>Exobasidiomycetes</taxon>
        <taxon>Microstromatales</taxon>
        <taxon>Microstromatales incertae sedis</taxon>
        <taxon>Pseudomicrostroma</taxon>
    </lineage>
</organism>
<keyword evidence="5 10" id="KW-0235">DNA replication</keyword>
<evidence type="ECO:0000256" key="6">
    <source>
        <dbReference type="ARBA" id="ARBA00022741"/>
    </source>
</evidence>
<feature type="compositionally biased region" description="Basic and acidic residues" evidence="11">
    <location>
        <begin position="1004"/>
        <end position="1013"/>
    </location>
</feature>
<feature type="region of interest" description="Disordered" evidence="11">
    <location>
        <begin position="1"/>
        <end position="328"/>
    </location>
</feature>
<evidence type="ECO:0000256" key="5">
    <source>
        <dbReference type="ARBA" id="ARBA00022705"/>
    </source>
</evidence>
<dbReference type="GO" id="GO:0016887">
    <property type="term" value="F:ATP hydrolysis activity"/>
    <property type="evidence" value="ECO:0007669"/>
    <property type="project" value="InterPro"/>
</dbReference>
<dbReference type="CDD" id="cd00009">
    <property type="entry name" value="AAA"/>
    <property type="match status" value="1"/>
</dbReference>
<evidence type="ECO:0000259" key="12">
    <source>
        <dbReference type="PROSITE" id="PS50172"/>
    </source>
</evidence>
<comment type="subcellular location">
    <subcellularLocation>
        <location evidence="1 10">Nucleus</location>
    </subcellularLocation>
</comment>
<dbReference type="Proteomes" id="UP000245942">
    <property type="component" value="Unassembled WGS sequence"/>
</dbReference>
<dbReference type="RefSeq" id="XP_025349391.1">
    <property type="nucleotide sequence ID" value="XM_025491910.1"/>
</dbReference>
<dbReference type="FunFam" id="1.10.8.60:FF:000021">
    <property type="entry name" value="Replication factor C subunit 1"/>
    <property type="match status" value="1"/>
</dbReference>
<dbReference type="InterPro" id="IPR001357">
    <property type="entry name" value="BRCT_dom"/>
</dbReference>
<dbReference type="InterPro" id="IPR008921">
    <property type="entry name" value="DNA_pol3_clamp-load_cplx_C"/>
</dbReference>
<feature type="compositionally biased region" description="Acidic residues" evidence="11">
    <location>
        <begin position="220"/>
        <end position="230"/>
    </location>
</feature>
<evidence type="ECO:0000256" key="11">
    <source>
        <dbReference type="SAM" id="MobiDB-lite"/>
    </source>
</evidence>
<dbReference type="GO" id="GO:0006281">
    <property type="term" value="P:DNA repair"/>
    <property type="evidence" value="ECO:0007669"/>
    <property type="project" value="InterPro"/>
</dbReference>
<dbReference type="Pfam" id="PF00533">
    <property type="entry name" value="BRCT"/>
    <property type="match status" value="1"/>
</dbReference>
<dbReference type="Gene3D" id="3.40.50.300">
    <property type="entry name" value="P-loop containing nucleotide triphosphate hydrolases"/>
    <property type="match status" value="1"/>
</dbReference>
<dbReference type="PANTHER" id="PTHR23389:SF6">
    <property type="entry name" value="REPLICATION FACTOR C SUBUNIT 1"/>
    <property type="match status" value="1"/>
</dbReference>
<dbReference type="SMART" id="SM00382">
    <property type="entry name" value="AAA"/>
    <property type="match status" value="1"/>
</dbReference>
<dbReference type="GeneID" id="37013644"/>
<protein>
    <recommendedName>
        <fullName evidence="3 10">Replication factor C subunit 1</fullName>
    </recommendedName>
</protein>
<evidence type="ECO:0000256" key="10">
    <source>
        <dbReference type="PIRNR" id="PIRNR036578"/>
    </source>
</evidence>
<feature type="domain" description="BRCT" evidence="12">
    <location>
        <begin position="328"/>
        <end position="418"/>
    </location>
</feature>
<feature type="compositionally biased region" description="Basic and acidic residues" evidence="11">
    <location>
        <begin position="294"/>
        <end position="313"/>
    </location>
</feature>
<feature type="region of interest" description="Disordered" evidence="11">
    <location>
        <begin position="988"/>
        <end position="1026"/>
    </location>
</feature>
<dbReference type="InterPro" id="IPR027417">
    <property type="entry name" value="P-loop_NTPase"/>
</dbReference>
<evidence type="ECO:0000256" key="9">
    <source>
        <dbReference type="ARBA" id="ARBA00023242"/>
    </source>
</evidence>
<dbReference type="GO" id="GO:0005524">
    <property type="term" value="F:ATP binding"/>
    <property type="evidence" value="ECO:0007669"/>
    <property type="project" value="UniProtKB-UniRule"/>
</dbReference>
<keyword evidence="6 10" id="KW-0547">Nucleotide-binding</keyword>
<evidence type="ECO:0000256" key="3">
    <source>
        <dbReference type="ARBA" id="ARBA00020401"/>
    </source>
</evidence>
<dbReference type="PIRSF" id="PIRSF036578">
    <property type="entry name" value="RFC1"/>
    <property type="match status" value="1"/>
</dbReference>
<dbReference type="FunFam" id="3.40.50.300:FF:000395">
    <property type="entry name" value="Replication factor C subunit 1"/>
    <property type="match status" value="1"/>
</dbReference>
<dbReference type="SUPFAM" id="SSF52540">
    <property type="entry name" value="P-loop containing nucleoside triphosphate hydrolases"/>
    <property type="match status" value="1"/>
</dbReference>
<dbReference type="InterPro" id="IPR036420">
    <property type="entry name" value="BRCT_dom_sf"/>
</dbReference>
<feature type="compositionally biased region" description="Basic and acidic residues" evidence="11">
    <location>
        <begin position="129"/>
        <end position="140"/>
    </location>
</feature>
<dbReference type="InterPro" id="IPR013725">
    <property type="entry name" value="DNA_replication_fac_RFC1_C"/>
</dbReference>
<dbReference type="SMART" id="SM00292">
    <property type="entry name" value="BRCT"/>
    <property type="match status" value="1"/>
</dbReference>
<evidence type="ECO:0000256" key="8">
    <source>
        <dbReference type="ARBA" id="ARBA00023125"/>
    </source>
</evidence>
<feature type="compositionally biased region" description="Basic and acidic residues" evidence="11">
    <location>
        <begin position="53"/>
        <end position="70"/>
    </location>
</feature>
<dbReference type="EMBL" id="KZ819323">
    <property type="protein sequence ID" value="PWN22231.1"/>
    <property type="molecule type" value="Genomic_DNA"/>
</dbReference>
<dbReference type="InterPro" id="IPR012178">
    <property type="entry name" value="RFC1"/>
</dbReference>
<dbReference type="Pfam" id="PF25361">
    <property type="entry name" value="AAA_lid_RFC1"/>
    <property type="match status" value="1"/>
</dbReference>
<feature type="compositionally biased region" description="Low complexity" evidence="11">
    <location>
        <begin position="186"/>
        <end position="210"/>
    </location>
</feature>
<dbReference type="FunFam" id="1.20.272.10:FF:000005">
    <property type="entry name" value="Replication factor C subunit 1"/>
    <property type="match status" value="1"/>
</dbReference>
<evidence type="ECO:0000256" key="7">
    <source>
        <dbReference type="ARBA" id="ARBA00022840"/>
    </source>
</evidence>
<evidence type="ECO:0000313" key="13">
    <source>
        <dbReference type="EMBL" id="PWN22231.1"/>
    </source>
</evidence>
<evidence type="ECO:0000256" key="1">
    <source>
        <dbReference type="ARBA" id="ARBA00004123"/>
    </source>
</evidence>
<evidence type="ECO:0000256" key="2">
    <source>
        <dbReference type="ARBA" id="ARBA00006116"/>
    </source>
</evidence>
<dbReference type="Pfam" id="PF00004">
    <property type="entry name" value="AAA"/>
    <property type="match status" value="1"/>
</dbReference>
<dbReference type="GO" id="GO:0005634">
    <property type="term" value="C:nucleus"/>
    <property type="evidence" value="ECO:0007669"/>
    <property type="project" value="UniProtKB-SubCell"/>
</dbReference>
<dbReference type="GO" id="GO:0003689">
    <property type="term" value="F:DNA clamp loader activity"/>
    <property type="evidence" value="ECO:0007669"/>
    <property type="project" value="UniProtKB-UniRule"/>
</dbReference>
<dbReference type="GO" id="GO:0006271">
    <property type="term" value="P:DNA strand elongation involved in DNA replication"/>
    <property type="evidence" value="ECO:0007669"/>
    <property type="project" value="UniProtKB-ARBA"/>
</dbReference>
<dbReference type="Gene3D" id="1.20.272.10">
    <property type="match status" value="1"/>
</dbReference>
<evidence type="ECO:0000313" key="14">
    <source>
        <dbReference type="Proteomes" id="UP000245942"/>
    </source>
</evidence>
<dbReference type="SUPFAM" id="SSF48019">
    <property type="entry name" value="post-AAA+ oligomerization domain-like"/>
    <property type="match status" value="1"/>
</dbReference>
<dbReference type="PROSITE" id="PS50172">
    <property type="entry name" value="BRCT"/>
    <property type="match status" value="1"/>
</dbReference>
<dbReference type="AlphaFoldDB" id="A0A316UCT8"/>
<dbReference type="InterPro" id="IPR003593">
    <property type="entry name" value="AAA+_ATPase"/>
</dbReference>
<comment type="similarity">
    <text evidence="2 10">Belongs to the activator 1 large subunit family.</text>
</comment>
<name>A0A316UCT8_9BASI</name>
<dbReference type="InterPro" id="IPR003959">
    <property type="entry name" value="ATPase_AAA_core"/>
</dbReference>
<sequence>MPPKAPAPKAPAKPKPLIKGQGSLQGYFSGGSMARAEGSGGGASGSGSSASPPKKDKDKPKEKPRPEVKQMTEPVTVRGYTPSSMSPSPSKSKAPPIRPRPTPKKEDEVTEVAAASRSNGSQSKYFPETAKKAEPSKLPDSDEEEDEEEVKPAKGRGRVSAANAKKRKIEDDDDDDDYEEEKAQLKSSPRSKGRASAASKKSPASKTSTPRAKKARKQESDDEQSSDLEMVEAPPPPKTKKTTTAKAGSSKNNSIALDDDDDDDEDMKKPAASAVAKSAPKASGSSASAAPPKPSKEEEADAKAALKASRDRAAQGPSAPGSKEIPQGAPNCLIGLTFVFTGQLESLEREEAQNLVKGLGAKVTGAPSSKTSFVVVGEGAGPSKLKKIEAQGLKTIDENGLLDLIRSKEGAKPDEAALKKLKEEEKKIEKAAKAMEVGGGGAGIGHKGAAAKPEETDSHALWTTKYAPSQMKDLVGNNAAIEKLKGWLEGWPASYKSNFKKPGKFGYGCFRGIMLSGPPGIGKTSAAHLVARLCGYAPIELNASDARSKKLIEHNLKSLINNKSLDGWYGGGGMTVEGITIRDNTVLILDEVDGMSGGDRGGVGAINQLIKKTRIPIILICNDRKSAKMKPFDHTTFGLPFQRPKADSIRSRLQTIAFREKLKVDKNGMDMLISAAQNDIRLVINMLSTWKLGQSALSYDDSKKLGAENVKPGMPTPWSLYSELSSHALWAASSKKTLNQKTEIYFSDMGMVPLFVQENYIRQRPQTTMGETDTKKKDMRTLQLLNGAAAAISDGDVVDNMIHGSQQQWSLLPLHAVQSTLKPMSLMYGMGPEGSYGPAFPAWFGQNSKQGRLFRATVELQTKMRLTASGSRHEVREQYLPHLFTGLSKPLLSSGASGIPDVVEMLDAYYLNLEDRENIMELGVGKNNGDEVLKKVPTAVKSAFTRQYNAASHPIALQRGDLGSGGRAKQLVGDAAPDAEEAIIQDEIVEESGSEMGDSDDDLDFTKDKMIKEKKQKAAKGKAKAK</sequence>
<reference evidence="13 14" key="1">
    <citation type="journal article" date="2018" name="Mol. Biol. Evol.">
        <title>Broad Genomic Sampling Reveals a Smut Pathogenic Ancestry of the Fungal Clade Ustilaginomycotina.</title>
        <authorList>
            <person name="Kijpornyongpan T."/>
            <person name="Mondo S.J."/>
            <person name="Barry K."/>
            <person name="Sandor L."/>
            <person name="Lee J."/>
            <person name="Lipzen A."/>
            <person name="Pangilinan J."/>
            <person name="LaButti K."/>
            <person name="Hainaut M."/>
            <person name="Henrissat B."/>
            <person name="Grigoriev I.V."/>
            <person name="Spatafora J.W."/>
            <person name="Aime M.C."/>
        </authorList>
    </citation>
    <scope>NUCLEOTIDE SEQUENCE [LARGE SCALE GENOMIC DNA]</scope>
    <source>
        <strain evidence="13 14">MCA 4718</strain>
    </source>
</reference>
<dbReference type="Gene3D" id="1.10.8.60">
    <property type="match status" value="1"/>
</dbReference>
<keyword evidence="7 10" id="KW-0067">ATP-binding</keyword>
<dbReference type="GO" id="GO:0003677">
    <property type="term" value="F:DNA binding"/>
    <property type="evidence" value="ECO:0007669"/>
    <property type="project" value="UniProtKB-KW"/>
</dbReference>
<dbReference type="GO" id="GO:0005663">
    <property type="term" value="C:DNA replication factor C complex"/>
    <property type="evidence" value="ECO:0007669"/>
    <property type="project" value="InterPro"/>
</dbReference>
<feature type="compositionally biased region" description="Low complexity" evidence="11">
    <location>
        <begin position="270"/>
        <end position="290"/>
    </location>
</feature>
<dbReference type="CDD" id="cd17752">
    <property type="entry name" value="BRCT_RFC1"/>
    <property type="match status" value="1"/>
</dbReference>
<dbReference type="Gene3D" id="3.40.50.10190">
    <property type="entry name" value="BRCT domain"/>
    <property type="match status" value="1"/>
</dbReference>
<dbReference type="PANTHER" id="PTHR23389">
    <property type="entry name" value="CHROMOSOME TRANSMISSION FIDELITY FACTOR 18"/>
    <property type="match status" value="1"/>
</dbReference>
<feature type="compositionally biased region" description="Low complexity" evidence="11">
    <location>
        <begin position="82"/>
        <end position="95"/>
    </location>
</feature>
<dbReference type="FunFam" id="3.40.50.10190:FF:000001">
    <property type="entry name" value="Replication factor C subunit 1"/>
    <property type="match status" value="1"/>
</dbReference>
<dbReference type="SUPFAM" id="SSF52113">
    <property type="entry name" value="BRCT domain"/>
    <property type="match status" value="1"/>
</dbReference>
<proteinExistence type="inferred from homology"/>
<dbReference type="OrthoDB" id="446168at2759"/>
<keyword evidence="9 10" id="KW-0539">Nucleus</keyword>
<keyword evidence="4" id="KW-0597">Phosphoprotein</keyword>